<feature type="region of interest" description="Disordered" evidence="1">
    <location>
        <begin position="447"/>
        <end position="468"/>
    </location>
</feature>
<sequence>MCEKEESANKTPATISNGACCSRVSNDDDHVTFQYEWPVKVCKRRVSQNEELVLNVSPAFSTALDGVQFTWALKISDDCAASDYYYEDNASNISVSLYYKDGPTPDVHVVEAKIQITDVDGENKLPTLRFLEDEWTRGSGWSAKVVDQRETELSDFVHEHVGKTIRVIIDIKMKSSIFSPMLYLPNVDGANKKLEDACVKYLEDVRLNHKRVPKLESLLNDPEMDMFAVHDLILSHGCDEIQQRTKYKWERKHIQNVFTHIYFMQCVLPGIEYFEDFIEVIDASRSHNIAPLTREIERYICRTIIKSTKDLTFVKKMLLIAEHNELPVLKMMCSGIIADSIVDESAKDHAQMNAISREMRQIAQQIALTESESATEEADNDILVNNVMAELKSLARSMRRVSISKSTKSSNSIMHDHIFIFNVKIEFWVDEKFELITFDFALCRHGTRSTKSSNSSRSTSPCVMHETNDARVVTSGKSGYTQR</sequence>
<evidence type="ECO:0000313" key="3">
    <source>
        <dbReference type="WBParaSite" id="ALUE_0001765301-mRNA-1"/>
    </source>
</evidence>
<evidence type="ECO:0000313" key="2">
    <source>
        <dbReference type="Proteomes" id="UP000036681"/>
    </source>
</evidence>
<dbReference type="WBParaSite" id="ALUE_0001765301-mRNA-1">
    <property type="protein sequence ID" value="ALUE_0001765301-mRNA-1"/>
    <property type="gene ID" value="ALUE_0001765301"/>
</dbReference>
<keyword evidence="2" id="KW-1185">Reference proteome</keyword>
<dbReference type="AlphaFoldDB" id="A0A9J2Q633"/>
<feature type="compositionally biased region" description="Low complexity" evidence="1">
    <location>
        <begin position="449"/>
        <end position="460"/>
    </location>
</feature>
<dbReference type="Proteomes" id="UP000036681">
    <property type="component" value="Unplaced"/>
</dbReference>
<protein>
    <submittedName>
        <fullName evidence="3">MATH domain-containing protein</fullName>
    </submittedName>
</protein>
<organism evidence="2 3">
    <name type="scientific">Ascaris lumbricoides</name>
    <name type="common">Giant roundworm</name>
    <dbReference type="NCBI Taxonomy" id="6252"/>
    <lineage>
        <taxon>Eukaryota</taxon>
        <taxon>Metazoa</taxon>
        <taxon>Ecdysozoa</taxon>
        <taxon>Nematoda</taxon>
        <taxon>Chromadorea</taxon>
        <taxon>Rhabditida</taxon>
        <taxon>Spirurina</taxon>
        <taxon>Ascaridomorpha</taxon>
        <taxon>Ascaridoidea</taxon>
        <taxon>Ascarididae</taxon>
        <taxon>Ascaris</taxon>
    </lineage>
</organism>
<name>A0A9J2Q633_ASCLU</name>
<evidence type="ECO:0000256" key="1">
    <source>
        <dbReference type="SAM" id="MobiDB-lite"/>
    </source>
</evidence>
<accession>A0A9J2Q633</accession>
<reference evidence="3" key="1">
    <citation type="submission" date="2023-03" db="UniProtKB">
        <authorList>
            <consortium name="WormBaseParasite"/>
        </authorList>
    </citation>
    <scope>IDENTIFICATION</scope>
</reference>
<proteinExistence type="predicted"/>